<protein>
    <submittedName>
        <fullName evidence="2">Uncharacterized protein</fullName>
    </submittedName>
</protein>
<gene>
    <name evidence="2" type="ORF">BOKJ2_LOCUS11394</name>
</gene>
<reference evidence="2" key="1">
    <citation type="submission" date="2020-09" db="EMBL/GenBank/DDBJ databases">
        <authorList>
            <person name="Kikuchi T."/>
        </authorList>
    </citation>
    <scope>NUCLEOTIDE SEQUENCE</scope>
    <source>
        <strain evidence="2">SH1</strain>
    </source>
</reference>
<evidence type="ECO:0000313" key="3">
    <source>
        <dbReference type="Proteomes" id="UP000614601"/>
    </source>
</evidence>
<dbReference type="Proteomes" id="UP000783686">
    <property type="component" value="Unassembled WGS sequence"/>
</dbReference>
<evidence type="ECO:0000313" key="2">
    <source>
        <dbReference type="EMBL" id="CAD5225069.1"/>
    </source>
</evidence>
<name>A0A811LCT9_9BILA</name>
<proteinExistence type="predicted"/>
<organism evidence="2 3">
    <name type="scientific">Bursaphelenchus okinawaensis</name>
    <dbReference type="NCBI Taxonomy" id="465554"/>
    <lineage>
        <taxon>Eukaryota</taxon>
        <taxon>Metazoa</taxon>
        <taxon>Ecdysozoa</taxon>
        <taxon>Nematoda</taxon>
        <taxon>Chromadorea</taxon>
        <taxon>Rhabditida</taxon>
        <taxon>Tylenchina</taxon>
        <taxon>Tylenchomorpha</taxon>
        <taxon>Aphelenchoidea</taxon>
        <taxon>Aphelenchoididae</taxon>
        <taxon>Bursaphelenchus</taxon>
    </lineage>
</organism>
<keyword evidence="3" id="KW-1185">Reference proteome</keyword>
<dbReference type="Proteomes" id="UP000614601">
    <property type="component" value="Unassembled WGS sequence"/>
</dbReference>
<dbReference type="EMBL" id="CAJFDH010000005">
    <property type="protein sequence ID" value="CAD5225069.1"/>
    <property type="molecule type" value="Genomic_DNA"/>
</dbReference>
<feature type="region of interest" description="Disordered" evidence="1">
    <location>
        <begin position="1"/>
        <end position="41"/>
    </location>
</feature>
<evidence type="ECO:0000256" key="1">
    <source>
        <dbReference type="SAM" id="MobiDB-lite"/>
    </source>
</evidence>
<comment type="caution">
    <text evidence="2">The sequence shown here is derived from an EMBL/GenBank/DDBJ whole genome shotgun (WGS) entry which is preliminary data.</text>
</comment>
<sequence length="81" mass="8514">MKLSSESEGQKRESPYRLAARTPTPGPKALSTASPSSPLASKQEGGLCLKRPCCFCPPSSSPFKALELGLSERPFTGFGIG</sequence>
<accession>A0A811LCT9</accession>
<dbReference type="EMBL" id="CAJFCW020000005">
    <property type="protein sequence ID" value="CAG9120424.1"/>
    <property type="molecule type" value="Genomic_DNA"/>
</dbReference>
<feature type="compositionally biased region" description="Low complexity" evidence="1">
    <location>
        <begin position="27"/>
        <end position="41"/>
    </location>
</feature>
<dbReference type="AlphaFoldDB" id="A0A811LCT9"/>